<comment type="caution">
    <text evidence="2">The sequence shown here is derived from an EMBL/GenBank/DDBJ whole genome shotgun (WGS) entry which is preliminary data.</text>
</comment>
<keyword evidence="1" id="KW-1133">Transmembrane helix</keyword>
<evidence type="ECO:0000313" key="2">
    <source>
        <dbReference type="EMBL" id="MDV2885932.1"/>
    </source>
</evidence>
<accession>A0AAJ2U3D8</accession>
<evidence type="ECO:0000256" key="1">
    <source>
        <dbReference type="SAM" id="Phobius"/>
    </source>
</evidence>
<dbReference type="PANTHER" id="PTHR41260:SF1">
    <property type="entry name" value="PROTEIN ECSC"/>
    <property type="match status" value="1"/>
</dbReference>
<dbReference type="Proteomes" id="UP001285636">
    <property type="component" value="Unassembled WGS sequence"/>
</dbReference>
<dbReference type="RefSeq" id="WP_323466880.1">
    <property type="nucleotide sequence ID" value="NZ_CP144224.1"/>
</dbReference>
<dbReference type="InterPro" id="IPR024787">
    <property type="entry name" value="EcsC"/>
</dbReference>
<organism evidence="2 3">
    <name type="scientific">Alkalihalophilus pseudofirmus</name>
    <name type="common">Bacillus pseudofirmus</name>
    <dbReference type="NCBI Taxonomy" id="79885"/>
    <lineage>
        <taxon>Bacteria</taxon>
        <taxon>Bacillati</taxon>
        <taxon>Bacillota</taxon>
        <taxon>Bacilli</taxon>
        <taxon>Bacillales</taxon>
        <taxon>Bacillaceae</taxon>
        <taxon>Alkalihalophilus</taxon>
    </lineage>
</organism>
<gene>
    <name evidence="2" type="ORF">RYX45_12150</name>
</gene>
<reference evidence="2" key="1">
    <citation type="submission" date="2023-10" db="EMBL/GenBank/DDBJ databases">
        <title>Screening of Alkalihalophilus pseudofirmusBZ-TG-HK211 and Its Alleviation of Salt Stress on Rapeseed Growth.</title>
        <authorList>
            <person name="Zhao B."/>
            <person name="Guo T."/>
        </authorList>
    </citation>
    <scope>NUCLEOTIDE SEQUENCE</scope>
    <source>
        <strain evidence="2">BZ-TG-HK211</strain>
    </source>
</reference>
<dbReference type="AlphaFoldDB" id="A0AAJ2U3D8"/>
<keyword evidence="1" id="KW-0812">Transmembrane</keyword>
<proteinExistence type="predicted"/>
<evidence type="ECO:0000313" key="3">
    <source>
        <dbReference type="Proteomes" id="UP001285636"/>
    </source>
</evidence>
<protein>
    <submittedName>
        <fullName evidence="2">EcsC family protein</fullName>
    </submittedName>
</protein>
<dbReference type="Pfam" id="PF12787">
    <property type="entry name" value="EcsC"/>
    <property type="match status" value="1"/>
</dbReference>
<sequence>MRQEERDQKRYQAIIEWEDTYFSHEATDVEYTYLKWTDKLFEQLGDHRRQKVLLQIDHVFIHLHAYLQNTRSHEETRKRILQYAKVFAPTVDSIEDLQYLPVEQLDYMTDQLMAKQRLLALGQGGLTGMGGMFLLAADLPAVIAINLRSIQQIATIYGYDLKRPVEMVIALKLLHLSTLPKAFQAHEWERLWQDLDQHHTDDIFYAGSEEIVEPEWLGQFIRQMAKSFVITVLRKKVFQGLPLVGMAFGAGINYRLSQQVIELSYKFYQKRLLSERNQ</sequence>
<name>A0AAJ2U3D8_ALKPS</name>
<dbReference type="EMBL" id="JAWJAY010000002">
    <property type="protein sequence ID" value="MDV2885932.1"/>
    <property type="molecule type" value="Genomic_DNA"/>
</dbReference>
<keyword evidence="1" id="KW-0472">Membrane</keyword>
<feature type="transmembrane region" description="Helical" evidence="1">
    <location>
        <begin position="118"/>
        <end position="137"/>
    </location>
</feature>
<dbReference type="PANTHER" id="PTHR41260">
    <property type="entry name" value="PROTEIN ECSC"/>
    <property type="match status" value="1"/>
</dbReference>